<name>A0A1Y3BCG1_EURMA</name>
<dbReference type="Proteomes" id="UP000194236">
    <property type="component" value="Unassembled WGS sequence"/>
</dbReference>
<dbReference type="EMBL" id="MUJZ01032102">
    <property type="protein sequence ID" value="OTF77543.1"/>
    <property type="molecule type" value="Genomic_DNA"/>
</dbReference>
<reference evidence="1 2" key="1">
    <citation type="submission" date="2017-03" db="EMBL/GenBank/DDBJ databases">
        <title>Genome Survey of Euroglyphus maynei.</title>
        <authorList>
            <person name="Arlian L.G."/>
            <person name="Morgan M.S."/>
            <person name="Rider S.D."/>
        </authorList>
    </citation>
    <scope>NUCLEOTIDE SEQUENCE [LARGE SCALE GENOMIC DNA]</scope>
    <source>
        <strain evidence="1">Arlian Lab</strain>
        <tissue evidence="1">Whole body</tissue>
    </source>
</reference>
<evidence type="ECO:0000313" key="2">
    <source>
        <dbReference type="Proteomes" id="UP000194236"/>
    </source>
</evidence>
<keyword evidence="2" id="KW-1185">Reference proteome</keyword>
<comment type="caution">
    <text evidence="1">The sequence shown here is derived from an EMBL/GenBank/DDBJ whole genome shotgun (WGS) entry which is preliminary data.</text>
</comment>
<accession>A0A1Y3BCG1</accession>
<sequence>MCIRLRSRSFAFKRRLRFNLTTSDGLFGRVRGFDDEFLFDCRCCFGNIVDVVEDDDVVIMV</sequence>
<protein>
    <submittedName>
        <fullName evidence="1">Uncharacterized protein</fullName>
    </submittedName>
</protein>
<proteinExistence type="predicted"/>
<organism evidence="1 2">
    <name type="scientific">Euroglyphus maynei</name>
    <name type="common">Mayne's house dust mite</name>
    <dbReference type="NCBI Taxonomy" id="6958"/>
    <lineage>
        <taxon>Eukaryota</taxon>
        <taxon>Metazoa</taxon>
        <taxon>Ecdysozoa</taxon>
        <taxon>Arthropoda</taxon>
        <taxon>Chelicerata</taxon>
        <taxon>Arachnida</taxon>
        <taxon>Acari</taxon>
        <taxon>Acariformes</taxon>
        <taxon>Sarcoptiformes</taxon>
        <taxon>Astigmata</taxon>
        <taxon>Psoroptidia</taxon>
        <taxon>Analgoidea</taxon>
        <taxon>Pyroglyphidae</taxon>
        <taxon>Pyroglyphinae</taxon>
        <taxon>Euroglyphus</taxon>
    </lineage>
</organism>
<evidence type="ECO:0000313" key="1">
    <source>
        <dbReference type="EMBL" id="OTF77543.1"/>
    </source>
</evidence>
<gene>
    <name evidence="1" type="ORF">BLA29_009515</name>
</gene>
<dbReference type="AlphaFoldDB" id="A0A1Y3BCG1"/>